<dbReference type="Pfam" id="PF12833">
    <property type="entry name" value="HTH_18"/>
    <property type="match status" value="1"/>
</dbReference>
<dbReference type="Gene3D" id="1.10.10.60">
    <property type="entry name" value="Homeodomain-like"/>
    <property type="match status" value="1"/>
</dbReference>
<evidence type="ECO:0000256" key="3">
    <source>
        <dbReference type="ARBA" id="ARBA00023163"/>
    </source>
</evidence>
<reference evidence="5 6" key="1">
    <citation type="submission" date="2016-11" db="EMBL/GenBank/DDBJ databases">
        <authorList>
            <person name="Jaros S."/>
            <person name="Januszkiewicz K."/>
            <person name="Wedrychowicz H."/>
        </authorList>
    </citation>
    <scope>NUCLEOTIDE SEQUENCE [LARGE SCALE GENOMIC DNA]</scope>
    <source>
        <strain evidence="5 6">DSM 27406</strain>
    </source>
</reference>
<feature type="domain" description="HTH araC/xylS-type" evidence="4">
    <location>
        <begin position="172"/>
        <end position="255"/>
    </location>
</feature>
<evidence type="ECO:0000259" key="4">
    <source>
        <dbReference type="PROSITE" id="PS01124"/>
    </source>
</evidence>
<dbReference type="STRING" id="1419482.SAMN05444266_102136"/>
<dbReference type="PANTHER" id="PTHR46796">
    <property type="entry name" value="HTH-TYPE TRANSCRIPTIONAL ACTIVATOR RHAS-RELATED"/>
    <property type="match status" value="1"/>
</dbReference>
<evidence type="ECO:0000313" key="6">
    <source>
        <dbReference type="Proteomes" id="UP000184420"/>
    </source>
</evidence>
<dbReference type="GO" id="GO:0003700">
    <property type="term" value="F:DNA-binding transcription factor activity"/>
    <property type="evidence" value="ECO:0007669"/>
    <property type="project" value="InterPro"/>
</dbReference>
<protein>
    <submittedName>
        <fullName evidence="5">Transcriptional regulator, AraC family</fullName>
    </submittedName>
</protein>
<dbReference type="RefSeq" id="WP_073078748.1">
    <property type="nucleotide sequence ID" value="NZ_FRBL01000002.1"/>
</dbReference>
<gene>
    <name evidence="5" type="ORF">SAMN05444266_102136</name>
</gene>
<dbReference type="AlphaFoldDB" id="A0A1M6Y3M1"/>
<keyword evidence="3" id="KW-0804">Transcription</keyword>
<dbReference type="InterPro" id="IPR050204">
    <property type="entry name" value="AraC_XylS_family_regulators"/>
</dbReference>
<name>A0A1M6Y3M1_9BACT</name>
<dbReference type="InterPro" id="IPR009057">
    <property type="entry name" value="Homeodomain-like_sf"/>
</dbReference>
<dbReference type="SMART" id="SM00342">
    <property type="entry name" value="HTH_ARAC"/>
    <property type="match status" value="1"/>
</dbReference>
<proteinExistence type="predicted"/>
<sequence length="264" mass="29920">MKYLTVFPEARLQHIVRFYWILESEDGYTHHSLADMCPELLFHYNGRFNEILGDGSATPSFTAGIHGQSAQVSRFSIHNGFGMIGVYLYPQAIPLVFGIPAAEVTNQMPDLQSLLKSEAVALEESIFNAAGNSERIQLIEQFLLRRLAVTEKPEPPVFKAIAGIINAHGQHSIADLAATHYISERQFQRQFRHYTGFTPKLFSRIARFHGAMKRYGDKNISLTNLALECGYYDQAHFIHDFSRFSGQHPRIYFSGKSGATDWME</sequence>
<evidence type="ECO:0000256" key="1">
    <source>
        <dbReference type="ARBA" id="ARBA00023015"/>
    </source>
</evidence>
<dbReference type="PANTHER" id="PTHR46796:SF13">
    <property type="entry name" value="HTH-TYPE TRANSCRIPTIONAL ACTIVATOR RHAS"/>
    <property type="match status" value="1"/>
</dbReference>
<dbReference type="Pfam" id="PF20240">
    <property type="entry name" value="DUF6597"/>
    <property type="match status" value="1"/>
</dbReference>
<evidence type="ECO:0000256" key="2">
    <source>
        <dbReference type="ARBA" id="ARBA00023125"/>
    </source>
</evidence>
<dbReference type="InterPro" id="IPR018060">
    <property type="entry name" value="HTH_AraC"/>
</dbReference>
<dbReference type="InterPro" id="IPR046532">
    <property type="entry name" value="DUF6597"/>
</dbReference>
<accession>A0A1M6Y3M1</accession>
<dbReference type="SUPFAM" id="SSF46689">
    <property type="entry name" value="Homeodomain-like"/>
    <property type="match status" value="2"/>
</dbReference>
<dbReference type="EMBL" id="FRBL01000002">
    <property type="protein sequence ID" value="SHL12837.1"/>
    <property type="molecule type" value="Genomic_DNA"/>
</dbReference>
<keyword evidence="6" id="KW-1185">Reference proteome</keyword>
<dbReference type="Proteomes" id="UP000184420">
    <property type="component" value="Unassembled WGS sequence"/>
</dbReference>
<evidence type="ECO:0000313" key="5">
    <source>
        <dbReference type="EMBL" id="SHL12837.1"/>
    </source>
</evidence>
<keyword evidence="1" id="KW-0805">Transcription regulation</keyword>
<dbReference type="PROSITE" id="PS01124">
    <property type="entry name" value="HTH_ARAC_FAMILY_2"/>
    <property type="match status" value="1"/>
</dbReference>
<dbReference type="OrthoDB" id="323290at2"/>
<keyword evidence="2" id="KW-0238">DNA-binding</keyword>
<organism evidence="5 6">
    <name type="scientific">Chitinophaga jiangningensis</name>
    <dbReference type="NCBI Taxonomy" id="1419482"/>
    <lineage>
        <taxon>Bacteria</taxon>
        <taxon>Pseudomonadati</taxon>
        <taxon>Bacteroidota</taxon>
        <taxon>Chitinophagia</taxon>
        <taxon>Chitinophagales</taxon>
        <taxon>Chitinophagaceae</taxon>
        <taxon>Chitinophaga</taxon>
    </lineage>
</organism>
<dbReference type="GO" id="GO:0043565">
    <property type="term" value="F:sequence-specific DNA binding"/>
    <property type="evidence" value="ECO:0007669"/>
    <property type="project" value="InterPro"/>
</dbReference>